<feature type="transmembrane region" description="Helical" evidence="1">
    <location>
        <begin position="12"/>
        <end position="31"/>
    </location>
</feature>
<gene>
    <name evidence="2" type="ORF">HYPSUDRAFT_168611</name>
</gene>
<feature type="transmembrane region" description="Helical" evidence="1">
    <location>
        <begin position="244"/>
        <end position="263"/>
    </location>
</feature>
<dbReference type="EMBL" id="KN817582">
    <property type="protein sequence ID" value="KJA18986.1"/>
    <property type="molecule type" value="Genomic_DNA"/>
</dbReference>
<dbReference type="Proteomes" id="UP000054270">
    <property type="component" value="Unassembled WGS sequence"/>
</dbReference>
<evidence type="ECO:0000313" key="2">
    <source>
        <dbReference type="EMBL" id="KJA18986.1"/>
    </source>
</evidence>
<feature type="transmembrane region" description="Helical" evidence="1">
    <location>
        <begin position="173"/>
        <end position="194"/>
    </location>
</feature>
<accession>A0A0D2NQC6</accession>
<name>A0A0D2NQC6_HYPSF</name>
<feature type="transmembrane region" description="Helical" evidence="1">
    <location>
        <begin position="131"/>
        <end position="153"/>
    </location>
</feature>
<feature type="transmembrane region" description="Helical" evidence="1">
    <location>
        <begin position="214"/>
        <end position="238"/>
    </location>
</feature>
<proteinExistence type="predicted"/>
<evidence type="ECO:0000313" key="3">
    <source>
        <dbReference type="Proteomes" id="UP000054270"/>
    </source>
</evidence>
<evidence type="ECO:0000256" key="1">
    <source>
        <dbReference type="SAM" id="Phobius"/>
    </source>
</evidence>
<keyword evidence="3" id="KW-1185">Reference proteome</keyword>
<keyword evidence="1" id="KW-0812">Transmembrane</keyword>
<keyword evidence="1" id="KW-1133">Transmembrane helix</keyword>
<feature type="transmembrane region" description="Helical" evidence="1">
    <location>
        <begin position="51"/>
        <end position="77"/>
    </location>
</feature>
<dbReference type="OrthoDB" id="3351617at2759"/>
<keyword evidence="1" id="KW-0472">Membrane</keyword>
<dbReference type="STRING" id="945553.A0A0D2NQC6"/>
<organism evidence="2 3">
    <name type="scientific">Hypholoma sublateritium (strain FD-334 SS-4)</name>
    <dbReference type="NCBI Taxonomy" id="945553"/>
    <lineage>
        <taxon>Eukaryota</taxon>
        <taxon>Fungi</taxon>
        <taxon>Dikarya</taxon>
        <taxon>Basidiomycota</taxon>
        <taxon>Agaricomycotina</taxon>
        <taxon>Agaricomycetes</taxon>
        <taxon>Agaricomycetidae</taxon>
        <taxon>Agaricales</taxon>
        <taxon>Agaricineae</taxon>
        <taxon>Strophariaceae</taxon>
        <taxon>Hypholoma</taxon>
    </lineage>
</organism>
<reference evidence="3" key="1">
    <citation type="submission" date="2014-04" db="EMBL/GenBank/DDBJ databases">
        <title>Evolutionary Origins and Diversification of the Mycorrhizal Mutualists.</title>
        <authorList>
            <consortium name="DOE Joint Genome Institute"/>
            <consortium name="Mycorrhizal Genomics Consortium"/>
            <person name="Kohler A."/>
            <person name="Kuo A."/>
            <person name="Nagy L.G."/>
            <person name="Floudas D."/>
            <person name="Copeland A."/>
            <person name="Barry K.W."/>
            <person name="Cichocki N."/>
            <person name="Veneault-Fourrey C."/>
            <person name="LaButti K."/>
            <person name="Lindquist E.A."/>
            <person name="Lipzen A."/>
            <person name="Lundell T."/>
            <person name="Morin E."/>
            <person name="Murat C."/>
            <person name="Riley R."/>
            <person name="Ohm R."/>
            <person name="Sun H."/>
            <person name="Tunlid A."/>
            <person name="Henrissat B."/>
            <person name="Grigoriev I.V."/>
            <person name="Hibbett D.S."/>
            <person name="Martin F."/>
        </authorList>
    </citation>
    <scope>NUCLEOTIDE SEQUENCE [LARGE SCALE GENOMIC DNA]</scope>
    <source>
        <strain evidence="3">FD-334 SS-4</strain>
    </source>
</reference>
<dbReference type="OMA" id="FYAMFTC"/>
<sequence length="321" mass="34633">MASTELALERSLYVGDAIGAIIYGIQLTLFFHSTHYLLRGSRENRKRDLGFILYGFILALMVSIALATNFVFGQLMWIDRRNEPGGPPEFFRVNGTIWYQIFGTTAAYVGIAMSDALMLHRCYAITAGNPWLCIPSGIIFLASLALGIVSIIASASPNVFLLAGRPAQFGTAWISLSVAYNIIVTFIISVKLILASRRLKRIALPEYAGIYTSVAAIVIESAFPPSFIGIVFSVIYGLNNVSALAFSVAWGCLLAVSPQLIILRVARGTAWSQNTLNDAPISAIRFKGQPDTVNLGSDDSVSVAATGNLELIQSKSESAVV</sequence>
<feature type="transmembrane region" description="Helical" evidence="1">
    <location>
        <begin position="97"/>
        <end position="119"/>
    </location>
</feature>
<protein>
    <submittedName>
        <fullName evidence="2">Uncharacterized protein</fullName>
    </submittedName>
</protein>
<dbReference type="AlphaFoldDB" id="A0A0D2NQC6"/>